<evidence type="ECO:0000313" key="2">
    <source>
        <dbReference type="EMBL" id="ADY27443.1"/>
    </source>
</evidence>
<feature type="domain" description="RES" evidence="1">
    <location>
        <begin position="35"/>
        <end position="180"/>
    </location>
</feature>
<accession>F0RQ84</accession>
<dbReference type="Proteomes" id="UP000007718">
    <property type="component" value="Plasmid pDEIPR02"/>
</dbReference>
<protein>
    <submittedName>
        <fullName evidence="2">RES domain protein</fullName>
    </submittedName>
</protein>
<geneLocation type="plasmid" evidence="2 3">
    <name>pDEIPR02</name>
</geneLocation>
<dbReference type="InterPro" id="IPR014914">
    <property type="entry name" value="RES_dom"/>
</dbReference>
<dbReference type="OrthoDB" id="72017at2"/>
<keyword evidence="3" id="KW-1185">Reference proteome</keyword>
<organism evidence="2 3">
    <name type="scientific">Deinococcus proteolyticus (strain ATCC 35074 / DSM 20540 / JCM 6276 / NBRC 101906 / NCIMB 13154 / VKM Ac-1939 / CCM 2703 / MRP)</name>
    <dbReference type="NCBI Taxonomy" id="693977"/>
    <lineage>
        <taxon>Bacteria</taxon>
        <taxon>Thermotogati</taxon>
        <taxon>Deinococcota</taxon>
        <taxon>Deinococci</taxon>
        <taxon>Deinococcales</taxon>
        <taxon>Deinococcaceae</taxon>
        <taxon>Deinococcus</taxon>
    </lineage>
</organism>
<evidence type="ECO:0000313" key="3">
    <source>
        <dbReference type="Proteomes" id="UP000007718"/>
    </source>
</evidence>
<gene>
    <name evidence="2" type="ordered locus">Deipr_2318</name>
</gene>
<reference evidence="2 3" key="2">
    <citation type="journal article" date="2012" name="Stand. Genomic Sci.">
        <title>Complete genome sequence of the orange-red pigmented, radioresistant Deinococcus proteolyticus type strain (MRP(T)).</title>
        <authorList>
            <person name="Copeland A."/>
            <person name="Zeytun A."/>
            <person name="Yassawong M."/>
            <person name="Nolan M."/>
            <person name="Lucas S."/>
            <person name="Hammon N."/>
            <person name="Deshpande S."/>
            <person name="Cheng J.F."/>
            <person name="Han C."/>
            <person name="Tapia R."/>
            <person name="Goodwin L.A."/>
            <person name="Pitluck S."/>
            <person name="Mavromatis K."/>
            <person name="Liolios K."/>
            <person name="Pagani I."/>
            <person name="Ivanova N."/>
            <person name="Mikhailova N."/>
            <person name="Pati A."/>
            <person name="Chen A."/>
            <person name="Palaniappan K."/>
            <person name="Land M."/>
            <person name="Hauser L."/>
            <person name="Jeffries C.D."/>
            <person name="Brambilla E.M."/>
            <person name="Rohde M."/>
            <person name="Sikorski J."/>
            <person name="Pukall R."/>
            <person name="Goker M."/>
            <person name="Detter J.C."/>
            <person name="Woyke T."/>
            <person name="Bristow J."/>
            <person name="Eisen J.A."/>
            <person name="Markowitz V."/>
            <person name="Hugenholtz P."/>
            <person name="Kyrpides N.C."/>
            <person name="Klenk H.P."/>
            <person name="Lapidus A."/>
        </authorList>
    </citation>
    <scope>NUCLEOTIDE SEQUENCE [LARGE SCALE GENOMIC DNA]</scope>
    <source>
        <strain evidence="3">ATCC 35074 / DSM 20540 / JCM 6276 / NBRC 101906 / NCIMB 13154 / VKM Ac-1939 / CCM 2703 / MRP</strain>
        <plasmid evidence="3">Plasmid pDEIPR02</plasmid>
    </source>
</reference>
<dbReference type="AlphaFoldDB" id="F0RQ84"/>
<dbReference type="Pfam" id="PF08808">
    <property type="entry name" value="RES"/>
    <property type="match status" value="1"/>
</dbReference>
<name>F0RQ84_DEIPM</name>
<proteinExistence type="predicted"/>
<keyword evidence="2" id="KW-0614">Plasmid</keyword>
<dbReference type="SMART" id="SM00953">
    <property type="entry name" value="RES"/>
    <property type="match status" value="1"/>
</dbReference>
<sequence>MKSAKNLRRALKGCQPSTLKATLYRYVNLDYLPTLTSAIGGLRADNRYTAKGLAEVYYAASAPDLAMLEATRQHQREFTTPAFPSHAIMPLEVRLNRVLDLTDDSHYSALGTSFMELTGDWRTTQQLGQRVITQELGAIAYDLGFVAIRYPSAYRGNEWNAALFPDLMDDDNQIRLIVPEHVQTTMEFLTTLELVQTDQVTMNLKFGSVAVTLSPVPVPPPDTAPGEAGP</sequence>
<evidence type="ECO:0000259" key="1">
    <source>
        <dbReference type="SMART" id="SM00953"/>
    </source>
</evidence>
<dbReference type="HOGENOM" id="CLU_1203207_0_0_0"/>
<dbReference type="EMBL" id="CP002538">
    <property type="protein sequence ID" value="ADY27443.1"/>
    <property type="molecule type" value="Genomic_DNA"/>
</dbReference>
<dbReference type="RefSeq" id="WP_013615797.1">
    <property type="nucleotide sequence ID" value="NC_015162.1"/>
</dbReference>
<dbReference type="KEGG" id="dpt:Deipr_2318"/>
<reference evidence="3" key="1">
    <citation type="submission" date="2011-02" db="EMBL/GenBank/DDBJ databases">
        <title>The complete sequence of plasmid2 of Deinococcus proteolyticus DSM 20540.</title>
        <authorList>
            <consortium name="US DOE Joint Genome Institute (JGI-PGF)"/>
            <person name="Lucas S."/>
            <person name="Copeland A."/>
            <person name="Lapidus A."/>
            <person name="Bruce D."/>
            <person name="Goodwin L."/>
            <person name="Pitluck S."/>
            <person name="Kyrpides N."/>
            <person name="Mavromatis K."/>
            <person name="Pagani I."/>
            <person name="Ivanova N."/>
            <person name="Ovchinnikova G."/>
            <person name="Zeytun A."/>
            <person name="Detter J.C."/>
            <person name="Han C."/>
            <person name="Land M."/>
            <person name="Hauser L."/>
            <person name="Markowitz V."/>
            <person name="Cheng J.-F."/>
            <person name="Hugenholtz P."/>
            <person name="Woyke T."/>
            <person name="Wu D."/>
            <person name="Pukall R."/>
            <person name="Steenblock K."/>
            <person name="Brambilla E."/>
            <person name="Klenk H.-P."/>
            <person name="Eisen J.A."/>
        </authorList>
    </citation>
    <scope>NUCLEOTIDE SEQUENCE [LARGE SCALE GENOMIC DNA]</scope>
    <source>
        <strain evidence="3">ATCC 35074 / DSM 20540 / JCM 6276 / NBRC 101906 / NCIMB 13154 / VKM Ac-1939 / CCM 2703 / MRP</strain>
        <plasmid evidence="3">Plasmid pDEIPR02</plasmid>
    </source>
</reference>